<feature type="domain" description="Major facilitator superfamily (MFS) profile" evidence="8">
    <location>
        <begin position="13"/>
        <end position="391"/>
    </location>
</feature>
<feature type="transmembrane region" description="Helical" evidence="7">
    <location>
        <begin position="166"/>
        <end position="186"/>
    </location>
</feature>
<evidence type="ECO:0000256" key="5">
    <source>
        <dbReference type="ARBA" id="ARBA00022989"/>
    </source>
</evidence>
<reference evidence="10" key="1">
    <citation type="journal article" date="2019" name="Int. J. Syst. Evol. Microbiol.">
        <title>The Global Catalogue of Microorganisms (GCM) 10K type strain sequencing project: providing services to taxonomists for standard genome sequencing and annotation.</title>
        <authorList>
            <consortium name="The Broad Institute Genomics Platform"/>
            <consortium name="The Broad Institute Genome Sequencing Center for Infectious Disease"/>
            <person name="Wu L."/>
            <person name="Ma J."/>
        </authorList>
    </citation>
    <scope>NUCLEOTIDE SEQUENCE [LARGE SCALE GENOMIC DNA]</scope>
    <source>
        <strain evidence="10">KCTC 52473</strain>
    </source>
</reference>
<comment type="caution">
    <text evidence="9">The sequence shown here is derived from an EMBL/GenBank/DDBJ whole genome shotgun (WGS) entry which is preliminary data.</text>
</comment>
<dbReference type="InterPro" id="IPR005829">
    <property type="entry name" value="Sugar_transporter_CS"/>
</dbReference>
<dbReference type="Gene3D" id="1.20.1250.20">
    <property type="entry name" value="MFS general substrate transporter like domains"/>
    <property type="match status" value="1"/>
</dbReference>
<dbReference type="InterPro" id="IPR050171">
    <property type="entry name" value="MFS_Transporters"/>
</dbReference>
<evidence type="ECO:0000256" key="3">
    <source>
        <dbReference type="ARBA" id="ARBA00022475"/>
    </source>
</evidence>
<feature type="transmembrane region" description="Helical" evidence="7">
    <location>
        <begin position="80"/>
        <end position="98"/>
    </location>
</feature>
<dbReference type="InterPro" id="IPR020846">
    <property type="entry name" value="MFS_dom"/>
</dbReference>
<evidence type="ECO:0000313" key="9">
    <source>
        <dbReference type="EMBL" id="MFC3122469.1"/>
    </source>
</evidence>
<evidence type="ECO:0000256" key="4">
    <source>
        <dbReference type="ARBA" id="ARBA00022692"/>
    </source>
</evidence>
<dbReference type="RefSeq" id="WP_376920602.1">
    <property type="nucleotide sequence ID" value="NZ_JBHRSW010000023.1"/>
</dbReference>
<dbReference type="SUPFAM" id="SSF103473">
    <property type="entry name" value="MFS general substrate transporter"/>
    <property type="match status" value="1"/>
</dbReference>
<feature type="transmembrane region" description="Helical" evidence="7">
    <location>
        <begin position="21"/>
        <end position="42"/>
    </location>
</feature>
<feature type="transmembrane region" description="Helical" evidence="7">
    <location>
        <begin position="48"/>
        <end position="68"/>
    </location>
</feature>
<evidence type="ECO:0000256" key="2">
    <source>
        <dbReference type="ARBA" id="ARBA00022448"/>
    </source>
</evidence>
<accession>A0ABV7FSX7</accession>
<keyword evidence="2" id="KW-0813">Transport</keyword>
<dbReference type="Pfam" id="PF07690">
    <property type="entry name" value="MFS_1"/>
    <property type="match status" value="2"/>
</dbReference>
<dbReference type="PANTHER" id="PTHR23517">
    <property type="entry name" value="RESISTANCE PROTEIN MDTM, PUTATIVE-RELATED-RELATED"/>
    <property type="match status" value="1"/>
</dbReference>
<comment type="subcellular location">
    <subcellularLocation>
        <location evidence="1">Cell membrane</location>
        <topology evidence="1">Multi-pass membrane protein</topology>
    </subcellularLocation>
</comment>
<feature type="transmembrane region" description="Helical" evidence="7">
    <location>
        <begin position="278"/>
        <end position="294"/>
    </location>
</feature>
<dbReference type="PANTHER" id="PTHR23517:SF2">
    <property type="entry name" value="MULTIDRUG RESISTANCE PROTEIN MDTH"/>
    <property type="match status" value="1"/>
</dbReference>
<dbReference type="InterPro" id="IPR036259">
    <property type="entry name" value="MFS_trans_sf"/>
</dbReference>
<evidence type="ECO:0000259" key="8">
    <source>
        <dbReference type="PROSITE" id="PS50850"/>
    </source>
</evidence>
<keyword evidence="6 7" id="KW-0472">Membrane</keyword>
<evidence type="ECO:0000256" key="6">
    <source>
        <dbReference type="ARBA" id="ARBA00023136"/>
    </source>
</evidence>
<keyword evidence="5 7" id="KW-1133">Transmembrane helix</keyword>
<dbReference type="CDD" id="cd17472">
    <property type="entry name" value="MFS_YajR_like"/>
    <property type="match status" value="1"/>
</dbReference>
<protein>
    <submittedName>
        <fullName evidence="9">MFS transporter</fullName>
    </submittedName>
</protein>
<sequence>MNDKELTSTELGSGLSLAAVYVFRMLGLFMVIPVIAVAAIEYPDYSPLLVGLAIGGYGLTQAILQIPMGIMSDRLGRKPIIYLGLALFALGSLIAGIAESMTVLILGRVLQGAGAIAGAVMALASDVTRESQRTKIMALIGVSIGLSFYLALLLGPLIAANYGVSAIFYLTAASALFCFPLVKFGVPNVQPSSATGDALPKTEYLSALFSHPHLWRLNLLVLVLHLLITSFFVQIPVLLTDIGEPLARHYQVYGVVLLISVAILVVLIRMANVLTTQNMFNITLLLMAVGLVLLTQVPTYWLIVAAGISFFAGFNFLEAKMPAMVSSIAPAGQKGSAMGIYASFQFLGAFVGGMLSGAMNAYFDTKTTFVVCLLFIFLASLVARGLANVERVKRVTLGFSESTGMDDDSINHAMALLMAIEGVKDVSADPEAKAFYLKVDAKLFNTQLALDSLHNTQK</sequence>
<feature type="transmembrane region" description="Helical" evidence="7">
    <location>
        <begin position="250"/>
        <end position="271"/>
    </location>
</feature>
<keyword evidence="4 7" id="KW-0812">Transmembrane</keyword>
<dbReference type="PROSITE" id="PS50850">
    <property type="entry name" value="MFS"/>
    <property type="match status" value="1"/>
</dbReference>
<keyword evidence="3" id="KW-1003">Cell membrane</keyword>
<feature type="transmembrane region" description="Helical" evidence="7">
    <location>
        <begin position="368"/>
        <end position="387"/>
    </location>
</feature>
<name>A0ABV7FSX7_9ALTE</name>
<feature type="transmembrane region" description="Helical" evidence="7">
    <location>
        <begin position="136"/>
        <end position="160"/>
    </location>
</feature>
<evidence type="ECO:0000256" key="1">
    <source>
        <dbReference type="ARBA" id="ARBA00004651"/>
    </source>
</evidence>
<feature type="transmembrane region" description="Helical" evidence="7">
    <location>
        <begin position="338"/>
        <end position="362"/>
    </location>
</feature>
<evidence type="ECO:0000256" key="7">
    <source>
        <dbReference type="SAM" id="Phobius"/>
    </source>
</evidence>
<dbReference type="PROSITE" id="PS00216">
    <property type="entry name" value="SUGAR_TRANSPORT_1"/>
    <property type="match status" value="1"/>
</dbReference>
<dbReference type="InterPro" id="IPR011701">
    <property type="entry name" value="MFS"/>
</dbReference>
<dbReference type="EMBL" id="JBHRSW010000023">
    <property type="protein sequence ID" value="MFC3122469.1"/>
    <property type="molecule type" value="Genomic_DNA"/>
</dbReference>
<feature type="transmembrane region" description="Helical" evidence="7">
    <location>
        <begin position="217"/>
        <end position="238"/>
    </location>
</feature>
<feature type="transmembrane region" description="Helical" evidence="7">
    <location>
        <begin position="104"/>
        <end position="124"/>
    </location>
</feature>
<feature type="transmembrane region" description="Helical" evidence="7">
    <location>
        <begin position="300"/>
        <end position="317"/>
    </location>
</feature>
<proteinExistence type="predicted"/>
<evidence type="ECO:0000313" key="10">
    <source>
        <dbReference type="Proteomes" id="UP001595478"/>
    </source>
</evidence>
<dbReference type="Proteomes" id="UP001595478">
    <property type="component" value="Unassembled WGS sequence"/>
</dbReference>
<keyword evidence="10" id="KW-1185">Reference proteome</keyword>
<organism evidence="9 10">
    <name type="scientific">Agaribacter flavus</name>
    <dbReference type="NCBI Taxonomy" id="1902781"/>
    <lineage>
        <taxon>Bacteria</taxon>
        <taxon>Pseudomonadati</taxon>
        <taxon>Pseudomonadota</taxon>
        <taxon>Gammaproteobacteria</taxon>
        <taxon>Alteromonadales</taxon>
        <taxon>Alteromonadaceae</taxon>
        <taxon>Agaribacter</taxon>
    </lineage>
</organism>
<gene>
    <name evidence="9" type="ORF">ACFOHL_12640</name>
</gene>